<gene>
    <name evidence="2" type="ORF">SK128_023705</name>
</gene>
<dbReference type="EMBL" id="JAXCGZ010000607">
    <property type="protein sequence ID" value="KAK7085758.1"/>
    <property type="molecule type" value="Genomic_DNA"/>
</dbReference>
<evidence type="ECO:0000313" key="3">
    <source>
        <dbReference type="Proteomes" id="UP001381693"/>
    </source>
</evidence>
<dbReference type="InterPro" id="IPR007110">
    <property type="entry name" value="Ig-like_dom"/>
</dbReference>
<evidence type="ECO:0000313" key="2">
    <source>
        <dbReference type="EMBL" id="KAK7085758.1"/>
    </source>
</evidence>
<dbReference type="CDD" id="cd00096">
    <property type="entry name" value="Ig"/>
    <property type="match status" value="1"/>
</dbReference>
<dbReference type="AlphaFoldDB" id="A0AAN8XQ87"/>
<feature type="domain" description="Ig-like" evidence="1">
    <location>
        <begin position="242"/>
        <end position="334"/>
    </location>
</feature>
<dbReference type="PROSITE" id="PS50835">
    <property type="entry name" value="IG_LIKE"/>
    <property type="match status" value="2"/>
</dbReference>
<dbReference type="PANTHER" id="PTHR23278">
    <property type="entry name" value="SIDESTEP PROTEIN"/>
    <property type="match status" value="1"/>
</dbReference>
<protein>
    <recommendedName>
        <fullName evidence="1">Ig-like domain-containing protein</fullName>
    </recommendedName>
</protein>
<dbReference type="InterPro" id="IPR013783">
    <property type="entry name" value="Ig-like_fold"/>
</dbReference>
<dbReference type="SMART" id="SM00408">
    <property type="entry name" value="IGc2"/>
    <property type="match status" value="1"/>
</dbReference>
<comment type="caution">
    <text evidence="2">The sequence shown here is derived from an EMBL/GenBank/DDBJ whole genome shotgun (WGS) entry which is preliminary data.</text>
</comment>
<proteinExistence type="predicted"/>
<name>A0AAN8XQ87_HALRR</name>
<feature type="domain" description="Ig-like" evidence="1">
    <location>
        <begin position="339"/>
        <end position="418"/>
    </location>
</feature>
<accession>A0AAN8XQ87</accession>
<dbReference type="Gene3D" id="2.60.40.10">
    <property type="entry name" value="Immunoglobulins"/>
    <property type="match status" value="3"/>
</dbReference>
<evidence type="ECO:0000259" key="1">
    <source>
        <dbReference type="PROSITE" id="PS50835"/>
    </source>
</evidence>
<dbReference type="InterPro" id="IPR003598">
    <property type="entry name" value="Ig_sub2"/>
</dbReference>
<dbReference type="Proteomes" id="UP001381693">
    <property type="component" value="Unassembled WGS sequence"/>
</dbReference>
<dbReference type="InterPro" id="IPR036179">
    <property type="entry name" value="Ig-like_dom_sf"/>
</dbReference>
<dbReference type="PANTHER" id="PTHR23278:SF25">
    <property type="entry name" value="GH14967P"/>
    <property type="match status" value="1"/>
</dbReference>
<dbReference type="SMART" id="SM00409">
    <property type="entry name" value="IG"/>
    <property type="match status" value="2"/>
</dbReference>
<keyword evidence="3" id="KW-1185">Reference proteome</keyword>
<organism evidence="2 3">
    <name type="scientific">Halocaridina rubra</name>
    <name type="common">Hawaiian red shrimp</name>
    <dbReference type="NCBI Taxonomy" id="373956"/>
    <lineage>
        <taxon>Eukaryota</taxon>
        <taxon>Metazoa</taxon>
        <taxon>Ecdysozoa</taxon>
        <taxon>Arthropoda</taxon>
        <taxon>Crustacea</taxon>
        <taxon>Multicrustacea</taxon>
        <taxon>Malacostraca</taxon>
        <taxon>Eumalacostraca</taxon>
        <taxon>Eucarida</taxon>
        <taxon>Decapoda</taxon>
        <taxon>Pleocyemata</taxon>
        <taxon>Caridea</taxon>
        <taxon>Atyoidea</taxon>
        <taxon>Atyidae</taxon>
        <taxon>Halocaridina</taxon>
    </lineage>
</organism>
<reference evidence="2 3" key="1">
    <citation type="submission" date="2023-11" db="EMBL/GenBank/DDBJ databases">
        <title>Halocaridina rubra genome assembly.</title>
        <authorList>
            <person name="Smith C."/>
        </authorList>
    </citation>
    <scope>NUCLEOTIDE SEQUENCE [LARGE SCALE GENOMIC DNA]</scope>
    <source>
        <strain evidence="2">EP-1</strain>
        <tissue evidence="2">Whole</tissue>
    </source>
</reference>
<dbReference type="InterPro" id="IPR003599">
    <property type="entry name" value="Ig_sub"/>
</dbReference>
<sequence>MPKPSVVWFKDTHLLDSHMESEDLEHTTQSPSLPILGNTTLAPGSITTPHPVSTTFVLNTKRKEPFNMLILGPLTRSDLKQARNIRSSVKYRDPDLLQQSPGGVVIRGFFKLLRVWKALERSESIEQRLCWTFKRYLSILWSRNGFDNTHTGSGNRKGVSVSTSNILQMAVLCCTFMSIMNWPDQLESLHLQTSPDGNVTTSTLLLTPGPRDDGTILICIADNHATDTRMQDTWKLAVQYTPKAKASFGSSLNKDNIKEGDDVYFECSIQANPKVSHVTWRHNNKVLLHNISGGVIISNQSLVLQKVVKAQAGRYSCHAHNVIGDGSSSPLRLDVKYAPICSPGQITTYPVDRYEDAEVTCSVQANPLQASFQWTFNNTADTIDVPQGRFTSSSSHSIITYTPMTSLDYGTLLCWASNEIGTQNEPCVFHIVPAGKPDPPINCSVSERTRVSVKIDCEEGSSGGLTQTFVLEASMHNGQHTLNATSDTPSFFVSTKFIHSYLICGAQPWVPAPPGSAK</sequence>
<dbReference type="SUPFAM" id="SSF48726">
    <property type="entry name" value="Immunoglobulin"/>
    <property type="match status" value="3"/>
</dbReference>
<dbReference type="Pfam" id="PF13927">
    <property type="entry name" value="Ig_3"/>
    <property type="match status" value="2"/>
</dbReference>